<comment type="similarity">
    <text evidence="1">Belongs to the bacterial solute-binding protein 1 family.</text>
</comment>
<dbReference type="RefSeq" id="WP_317695007.1">
    <property type="nucleotide sequence ID" value="NZ_AP026801.1"/>
</dbReference>
<dbReference type="GO" id="GO:0015768">
    <property type="term" value="P:maltose transport"/>
    <property type="evidence" value="ECO:0007669"/>
    <property type="project" value="TreeGrafter"/>
</dbReference>
<dbReference type="PANTHER" id="PTHR30061">
    <property type="entry name" value="MALTOSE-BINDING PERIPLASMIC PROTEIN"/>
    <property type="match status" value="1"/>
</dbReference>
<evidence type="ECO:0000256" key="2">
    <source>
        <dbReference type="ARBA" id="ARBA00022448"/>
    </source>
</evidence>
<keyword evidence="2" id="KW-0813">Transport</keyword>
<gene>
    <name evidence="4" type="ORF">KIMC2_12310</name>
</gene>
<dbReference type="PROSITE" id="PS51257">
    <property type="entry name" value="PROKAR_LIPOPROTEIN"/>
    <property type="match status" value="1"/>
</dbReference>
<evidence type="ECO:0000313" key="5">
    <source>
        <dbReference type="Proteomes" id="UP001321804"/>
    </source>
</evidence>
<dbReference type="PANTHER" id="PTHR30061:SF50">
    <property type="entry name" value="MALTOSE_MALTODEXTRIN-BINDING PERIPLASMIC PROTEIN"/>
    <property type="match status" value="1"/>
</dbReference>
<organism evidence="4 5">
    <name type="scientific">Xylocopilactobacillus apis</name>
    <dbReference type="NCBI Taxonomy" id="2932183"/>
    <lineage>
        <taxon>Bacteria</taxon>
        <taxon>Bacillati</taxon>
        <taxon>Bacillota</taxon>
        <taxon>Bacilli</taxon>
        <taxon>Lactobacillales</taxon>
        <taxon>Lactobacillaceae</taxon>
        <taxon>Xylocopilactobacillus</taxon>
    </lineage>
</organism>
<dbReference type="Proteomes" id="UP001321804">
    <property type="component" value="Chromosome"/>
</dbReference>
<dbReference type="Gene3D" id="3.40.190.10">
    <property type="entry name" value="Periplasmic binding protein-like II"/>
    <property type="match status" value="2"/>
</dbReference>
<keyword evidence="5" id="KW-1185">Reference proteome</keyword>
<dbReference type="GO" id="GO:0055052">
    <property type="term" value="C:ATP-binding cassette (ABC) transporter complex, substrate-binding subunit-containing"/>
    <property type="evidence" value="ECO:0007669"/>
    <property type="project" value="TreeGrafter"/>
</dbReference>
<dbReference type="GO" id="GO:1901982">
    <property type="term" value="F:maltose binding"/>
    <property type="evidence" value="ECO:0007669"/>
    <property type="project" value="TreeGrafter"/>
</dbReference>
<sequence>MRIKKIKIWGIIGLIFAFTFLFVGCSDDNNQTIKPKDETLNKTPKGKITLWVDPNYISTYQSLVKDFENDYPKVKVTVEGKKLTDVKNDVTKDPSKAADIFMTTSDQVPSLAEVGLLYPLRDRRVKDVNNDHSDVSIRGITWKHELYGYPASISAQVLYYDKTQINSNDLKSWSNLTTQGILAVKFNQTGANYIFAPQFISADKDRINTVFNDNSYGVNVLKWIKSQKNNRGILQSNEPLSDLKSGKAQSFIGSSDNANQVKEALNSKFAVAPMPSINTNQEKVPFKSLVEVKLFGVNQQSKYPFAAMTLAAFLTSKKSEVKVFHDLGLIPSNNKAQTDPNIKNDLVVRTTNVMSDNKHAVVLPNDFKTKKFWDSMDLLINDTYEGKINETDYLSRLHKIEKSSFKGREISR</sequence>
<dbReference type="SUPFAM" id="SSF53850">
    <property type="entry name" value="Periplasmic binding protein-like II"/>
    <property type="match status" value="1"/>
</dbReference>
<accession>A0AAU9CRV0</accession>
<name>A0AAU9CRV0_9LACO</name>
<dbReference type="Pfam" id="PF13416">
    <property type="entry name" value="SBP_bac_8"/>
    <property type="match status" value="1"/>
</dbReference>
<proteinExistence type="inferred from homology"/>
<dbReference type="AlphaFoldDB" id="A0AAU9CRV0"/>
<dbReference type="GO" id="GO:0042956">
    <property type="term" value="P:maltodextrin transmembrane transport"/>
    <property type="evidence" value="ECO:0007669"/>
    <property type="project" value="TreeGrafter"/>
</dbReference>
<dbReference type="EMBL" id="AP026801">
    <property type="protein sequence ID" value="BDR56669.1"/>
    <property type="molecule type" value="Genomic_DNA"/>
</dbReference>
<protein>
    <submittedName>
        <fullName evidence="4">Sugar ABC transporter substrate-binding protein</fullName>
    </submittedName>
</protein>
<evidence type="ECO:0000256" key="1">
    <source>
        <dbReference type="ARBA" id="ARBA00008520"/>
    </source>
</evidence>
<evidence type="ECO:0000256" key="3">
    <source>
        <dbReference type="ARBA" id="ARBA00022729"/>
    </source>
</evidence>
<dbReference type="InterPro" id="IPR006059">
    <property type="entry name" value="SBP"/>
</dbReference>
<keyword evidence="3" id="KW-0732">Signal</keyword>
<reference evidence="4 5" key="1">
    <citation type="journal article" date="2023" name="Microbiol. Spectr.">
        <title>Symbiosis of Carpenter Bees with Uncharacterized Lactic Acid Bacteria Showing NAD Auxotrophy.</title>
        <authorList>
            <person name="Kawasaki S."/>
            <person name="Ozawa K."/>
            <person name="Mori T."/>
            <person name="Yamamoto A."/>
            <person name="Ito M."/>
            <person name="Ohkuma M."/>
            <person name="Sakamoto M."/>
            <person name="Matsutani M."/>
        </authorList>
    </citation>
    <scope>NUCLEOTIDE SEQUENCE [LARGE SCALE GENOMIC DNA]</scope>
    <source>
        <strain evidence="4 5">KimC2</strain>
    </source>
</reference>
<dbReference type="KEGG" id="xak:KIMC2_12310"/>
<evidence type="ECO:0000313" key="4">
    <source>
        <dbReference type="EMBL" id="BDR56669.1"/>
    </source>
</evidence>